<dbReference type="AlphaFoldDB" id="A0A6J4K386"/>
<reference evidence="1" key="1">
    <citation type="submission" date="2020-02" db="EMBL/GenBank/DDBJ databases">
        <authorList>
            <person name="Meier V. D."/>
        </authorList>
    </citation>
    <scope>NUCLEOTIDE SEQUENCE</scope>
    <source>
        <strain evidence="1">AVDCRST_MAG77</strain>
    </source>
</reference>
<proteinExistence type="predicted"/>
<name>A0A6J4K386_9CHLR</name>
<dbReference type="EMBL" id="CADCTC010000263">
    <property type="protein sequence ID" value="CAA9294523.1"/>
    <property type="molecule type" value="Genomic_DNA"/>
</dbReference>
<evidence type="ECO:0000313" key="1">
    <source>
        <dbReference type="EMBL" id="CAA9294523.1"/>
    </source>
</evidence>
<accession>A0A6J4K386</accession>
<sequence length="60" mass="6320">MSGPSYPDRTYRNSLALSPALAQDGLMAAPQAGAPLAKGGHFRAAPVSRYHLAAESHETR</sequence>
<protein>
    <submittedName>
        <fullName evidence="1">Uncharacterized protein</fullName>
    </submittedName>
</protein>
<gene>
    <name evidence="1" type="ORF">AVDCRST_MAG77-5052</name>
</gene>
<organism evidence="1">
    <name type="scientific">uncultured Chloroflexota bacterium</name>
    <dbReference type="NCBI Taxonomy" id="166587"/>
    <lineage>
        <taxon>Bacteria</taxon>
        <taxon>Bacillati</taxon>
        <taxon>Chloroflexota</taxon>
        <taxon>environmental samples</taxon>
    </lineage>
</organism>